<reference evidence="1" key="1">
    <citation type="submission" date="2019-05" db="EMBL/GenBank/DDBJ databases">
        <title>The de novo reference genome and transcriptome assemblies of the wild tomato species Solanum chilense.</title>
        <authorList>
            <person name="Stam R."/>
            <person name="Nosenko T."/>
            <person name="Hoerger A.C."/>
            <person name="Stephan W."/>
            <person name="Seidel M.A."/>
            <person name="Kuhn J.M.M."/>
            <person name="Haberer G."/>
            <person name="Tellier A."/>
        </authorList>
    </citation>
    <scope>NUCLEOTIDE SEQUENCE</scope>
    <source>
        <tissue evidence="1">Mature leaves</tissue>
    </source>
</reference>
<dbReference type="AlphaFoldDB" id="A0A6N2CFI7"/>
<protein>
    <submittedName>
        <fullName evidence="1">Uncharacterized protein</fullName>
    </submittedName>
</protein>
<sequence length="77" mass="8583">MRGANMTKIMIQLDILSKNVMGAGTHSVNDVGVGNTNLDEMKFEALSTKEVNFLANQDGVYRSNYSRQGDNQGWDRE</sequence>
<dbReference type="EMBL" id="RXGB01000402">
    <property type="protein sequence ID" value="TMX03620.1"/>
    <property type="molecule type" value="Genomic_DNA"/>
</dbReference>
<comment type="caution">
    <text evidence="1">The sequence shown here is derived from an EMBL/GenBank/DDBJ whole genome shotgun (WGS) entry which is preliminary data.</text>
</comment>
<organism evidence="1">
    <name type="scientific">Solanum chilense</name>
    <name type="common">Tomato</name>
    <name type="synonym">Lycopersicon chilense</name>
    <dbReference type="NCBI Taxonomy" id="4083"/>
    <lineage>
        <taxon>Eukaryota</taxon>
        <taxon>Viridiplantae</taxon>
        <taxon>Streptophyta</taxon>
        <taxon>Embryophyta</taxon>
        <taxon>Tracheophyta</taxon>
        <taxon>Spermatophyta</taxon>
        <taxon>Magnoliopsida</taxon>
        <taxon>eudicotyledons</taxon>
        <taxon>Gunneridae</taxon>
        <taxon>Pentapetalae</taxon>
        <taxon>asterids</taxon>
        <taxon>lamiids</taxon>
        <taxon>Solanales</taxon>
        <taxon>Solanaceae</taxon>
        <taxon>Solanoideae</taxon>
        <taxon>Solaneae</taxon>
        <taxon>Solanum</taxon>
        <taxon>Solanum subgen. Lycopersicon</taxon>
    </lineage>
</organism>
<accession>A0A6N2CFI7</accession>
<name>A0A6N2CFI7_SOLCI</name>
<gene>
    <name evidence="1" type="ORF">EJD97_015325</name>
</gene>
<proteinExistence type="predicted"/>
<evidence type="ECO:0000313" key="1">
    <source>
        <dbReference type="EMBL" id="TMX03620.1"/>
    </source>
</evidence>